<evidence type="ECO:0000313" key="2">
    <source>
        <dbReference type="Proteomes" id="UP000001556"/>
    </source>
</evidence>
<keyword evidence="2" id="KW-1185">Reference proteome</keyword>
<evidence type="ECO:0000313" key="1">
    <source>
        <dbReference type="EMBL" id="ABO51294.1"/>
    </source>
</evidence>
<dbReference type="RefSeq" id="WP_011879089.1">
    <property type="nucleotide sequence ID" value="NC_009253.1"/>
</dbReference>
<dbReference type="EMBL" id="CP000612">
    <property type="protein sequence ID" value="ABO51294.1"/>
    <property type="molecule type" value="Genomic_DNA"/>
</dbReference>
<dbReference type="HOGENOM" id="CLU_2584066_0_0_9"/>
<sequence>MQLKNKFWVVERGWEIVLSTKQINRYLLGFNDLSKIRQKIILKEIYQNAGMEGLYYVEEKTGIKFKQIFNLRKSKRKGGR</sequence>
<organism evidence="1 2">
    <name type="scientific">Desulforamulus reducens (strain ATCC BAA-1160 / DSM 100696 / MI-1)</name>
    <name type="common">Desulfotomaculum reducens</name>
    <dbReference type="NCBI Taxonomy" id="349161"/>
    <lineage>
        <taxon>Bacteria</taxon>
        <taxon>Bacillati</taxon>
        <taxon>Bacillota</taxon>
        <taxon>Clostridia</taxon>
        <taxon>Eubacteriales</taxon>
        <taxon>Peptococcaceae</taxon>
        <taxon>Desulforamulus</taxon>
    </lineage>
</organism>
<proteinExistence type="predicted"/>
<gene>
    <name evidence="1" type="ordered locus">Dred_2790</name>
</gene>
<dbReference type="Proteomes" id="UP000001556">
    <property type="component" value="Chromosome"/>
</dbReference>
<accession>A4J891</accession>
<name>A4J891_DESRM</name>
<dbReference type="KEGG" id="drm:Dred_2790"/>
<reference evidence="1 2" key="1">
    <citation type="submission" date="2007-03" db="EMBL/GenBank/DDBJ databases">
        <title>Complete sequence of Desulfotomaculum reducens MI-1.</title>
        <authorList>
            <consortium name="US DOE Joint Genome Institute"/>
            <person name="Copeland A."/>
            <person name="Lucas S."/>
            <person name="Lapidus A."/>
            <person name="Barry K."/>
            <person name="Detter J.C."/>
            <person name="Glavina del Rio T."/>
            <person name="Hammon N."/>
            <person name="Israni S."/>
            <person name="Dalin E."/>
            <person name="Tice H."/>
            <person name="Pitluck S."/>
            <person name="Sims D."/>
            <person name="Brettin T."/>
            <person name="Bruce D."/>
            <person name="Han C."/>
            <person name="Tapia R."/>
            <person name="Schmutz J."/>
            <person name="Larimer F."/>
            <person name="Land M."/>
            <person name="Hauser L."/>
            <person name="Kyrpides N."/>
            <person name="Kim E."/>
            <person name="Tebo B.M."/>
            <person name="Richardson P."/>
        </authorList>
    </citation>
    <scope>NUCLEOTIDE SEQUENCE [LARGE SCALE GENOMIC DNA]</scope>
    <source>
        <strain evidence="1 2">MI-1</strain>
    </source>
</reference>
<protein>
    <submittedName>
        <fullName evidence="1">Uncharacterized protein</fullName>
    </submittedName>
</protein>
<dbReference type="AlphaFoldDB" id="A4J891"/>